<feature type="transmembrane region" description="Helical" evidence="10">
    <location>
        <begin position="57"/>
        <end position="80"/>
    </location>
</feature>
<evidence type="ECO:0000256" key="5">
    <source>
        <dbReference type="ARBA" id="ARBA00022989"/>
    </source>
</evidence>
<reference evidence="12" key="2">
    <citation type="journal article" date="2024" name="Plant">
        <title>Genomic evolution and insights into agronomic trait innovations of Sesamum species.</title>
        <authorList>
            <person name="Miao H."/>
            <person name="Wang L."/>
            <person name="Qu L."/>
            <person name="Liu H."/>
            <person name="Sun Y."/>
            <person name="Le M."/>
            <person name="Wang Q."/>
            <person name="Wei S."/>
            <person name="Zheng Y."/>
            <person name="Lin W."/>
            <person name="Duan Y."/>
            <person name="Cao H."/>
            <person name="Xiong S."/>
            <person name="Wang X."/>
            <person name="Wei L."/>
            <person name="Li C."/>
            <person name="Ma Q."/>
            <person name="Ju M."/>
            <person name="Zhao R."/>
            <person name="Li G."/>
            <person name="Mu C."/>
            <person name="Tian Q."/>
            <person name="Mei H."/>
            <person name="Zhang T."/>
            <person name="Gao T."/>
            <person name="Zhang H."/>
        </authorList>
    </citation>
    <scope>NUCLEOTIDE SEQUENCE</scope>
    <source>
        <strain evidence="12">KEN8</strain>
    </source>
</reference>
<dbReference type="Gene3D" id="2.60.120.10">
    <property type="entry name" value="Jelly Rolls"/>
    <property type="match status" value="1"/>
</dbReference>
<evidence type="ECO:0000259" key="11">
    <source>
        <dbReference type="PROSITE" id="PS50042"/>
    </source>
</evidence>
<gene>
    <name evidence="12" type="ORF">Scaly_2770200</name>
</gene>
<evidence type="ECO:0000256" key="7">
    <source>
        <dbReference type="ARBA" id="ARBA00023136"/>
    </source>
</evidence>
<feature type="transmembrane region" description="Helical" evidence="10">
    <location>
        <begin position="185"/>
        <end position="203"/>
    </location>
</feature>
<evidence type="ECO:0000313" key="12">
    <source>
        <dbReference type="EMBL" id="KAL0287270.1"/>
    </source>
</evidence>
<proteinExistence type="inferred from homology"/>
<dbReference type="InterPro" id="IPR018490">
    <property type="entry name" value="cNMP-bd_dom_sf"/>
</dbReference>
<dbReference type="AlphaFoldDB" id="A0AAW2IYP5"/>
<dbReference type="InterPro" id="IPR014710">
    <property type="entry name" value="RmlC-like_jellyroll"/>
</dbReference>
<comment type="caution">
    <text evidence="12">The sequence shown here is derived from an EMBL/GenBank/DDBJ whole genome shotgun (WGS) entry which is preliminary data.</text>
</comment>
<dbReference type="FunFam" id="2.60.120.10:FF:000024">
    <property type="entry name" value="Cyclic nucleotide-gated ion channel 1"/>
    <property type="match status" value="1"/>
</dbReference>
<keyword evidence="8" id="KW-1071">Ligand-gated ion channel</keyword>
<reference evidence="12" key="1">
    <citation type="submission" date="2020-06" db="EMBL/GenBank/DDBJ databases">
        <authorList>
            <person name="Li T."/>
            <person name="Hu X."/>
            <person name="Zhang T."/>
            <person name="Song X."/>
            <person name="Zhang H."/>
            <person name="Dai N."/>
            <person name="Sheng W."/>
            <person name="Hou X."/>
            <person name="Wei L."/>
        </authorList>
    </citation>
    <scope>NUCLEOTIDE SEQUENCE</scope>
    <source>
        <strain evidence="12">KEN8</strain>
        <tissue evidence="12">Leaf</tissue>
    </source>
</reference>
<dbReference type="GO" id="GO:0012505">
    <property type="term" value="C:endomembrane system"/>
    <property type="evidence" value="ECO:0007669"/>
    <property type="project" value="UniProtKB-SubCell"/>
</dbReference>
<evidence type="ECO:0000256" key="9">
    <source>
        <dbReference type="ARBA" id="ARBA00023303"/>
    </source>
</evidence>
<organism evidence="12">
    <name type="scientific">Sesamum calycinum</name>
    <dbReference type="NCBI Taxonomy" id="2727403"/>
    <lineage>
        <taxon>Eukaryota</taxon>
        <taxon>Viridiplantae</taxon>
        <taxon>Streptophyta</taxon>
        <taxon>Embryophyta</taxon>
        <taxon>Tracheophyta</taxon>
        <taxon>Spermatophyta</taxon>
        <taxon>Magnoliopsida</taxon>
        <taxon>eudicotyledons</taxon>
        <taxon>Gunneridae</taxon>
        <taxon>Pentapetalae</taxon>
        <taxon>asterids</taxon>
        <taxon>lamiids</taxon>
        <taxon>Lamiales</taxon>
        <taxon>Pedaliaceae</taxon>
        <taxon>Sesamum</taxon>
    </lineage>
</organism>
<keyword evidence="3" id="KW-0813">Transport</keyword>
<feature type="domain" description="Cyclic nucleotide-binding" evidence="11">
    <location>
        <begin position="223"/>
        <end position="353"/>
    </location>
</feature>
<protein>
    <submittedName>
        <fullName evidence="12">Cyclic nucleotide-gated ion channel 1</fullName>
    </submittedName>
</protein>
<dbReference type="PANTHER" id="PTHR45651:SF76">
    <property type="entry name" value="CYCLIC NUCLEOTIDE-GATED ION CHANNEL 1-LIKE"/>
    <property type="match status" value="1"/>
</dbReference>
<dbReference type="SUPFAM" id="SSF51206">
    <property type="entry name" value="cAMP-binding domain-like"/>
    <property type="match status" value="1"/>
</dbReference>
<dbReference type="EMBL" id="JACGWM010001830">
    <property type="protein sequence ID" value="KAL0287270.1"/>
    <property type="molecule type" value="Genomic_DNA"/>
</dbReference>
<comment type="similarity">
    <text evidence="2">Belongs to the cyclic nucleotide-gated cation channel (TC 1.A.1.5) family.</text>
</comment>
<accession>A0AAW2IYP5</accession>
<keyword evidence="4 10" id="KW-0812">Transmembrane</keyword>
<evidence type="ECO:0000256" key="1">
    <source>
        <dbReference type="ARBA" id="ARBA00004127"/>
    </source>
</evidence>
<evidence type="ECO:0000256" key="10">
    <source>
        <dbReference type="SAM" id="Phobius"/>
    </source>
</evidence>
<keyword evidence="9" id="KW-0407">Ion channel</keyword>
<name>A0AAW2IYP5_9LAMI</name>
<keyword evidence="7 10" id="KW-0472">Membrane</keyword>
<dbReference type="InterPro" id="IPR000595">
    <property type="entry name" value="cNMP-bd_dom"/>
</dbReference>
<evidence type="ECO:0000256" key="3">
    <source>
        <dbReference type="ARBA" id="ARBA00022448"/>
    </source>
</evidence>
<keyword evidence="6" id="KW-0406">Ion transport</keyword>
<dbReference type="SUPFAM" id="SSF81324">
    <property type="entry name" value="Voltage-gated potassium channels"/>
    <property type="match status" value="1"/>
</dbReference>
<keyword evidence="5 10" id="KW-1133">Transmembrane helix</keyword>
<feature type="transmembrane region" description="Helical" evidence="10">
    <location>
        <begin position="100"/>
        <end position="123"/>
    </location>
</feature>
<sequence length="472" mass="53573">MCKISLSLQQAISMEEATKFQPDISYWIHCPSSRIYGRGKLVEDLGEICRRYLSSYFIIDILSILPLPQVVVITIANAPTSPAKRFPEDGAVIAETAWPAAAYNLLQCILASHVLGALWYLMAIERKERCWQMACGDHNGYFDFGIFLDAHKSHVVEQTDFTRKFFNCFCSLGQNLNTSNSVGEIIFALVISITGLVLVASVISSSIQQFVQSITGRLEEVPIFEKMDEQLLDAMCSCLKPILYTDKSFIYREGDPVDEMLFIMKGNILTTTTNGGGTSFFNSVYLTAGDFCGEDLLIWALDPNSSSSLPISTRTVQAVKDVEAFCLMPDDLKRVMCQFIRLHSKQLQHTYRQVQRSSFHRLQELTLTIIHNLVFLQKSCFRFYSQQWRIWDAYFIQATWRRHYKRKIEKLLQEAEDTLQNPLSKEGSGSLPSLAATVYASRFATNMLGNLRRNHPHLQKPAEPDFSAENPS</sequence>
<dbReference type="SMART" id="SM00100">
    <property type="entry name" value="cNMP"/>
    <property type="match status" value="1"/>
</dbReference>
<evidence type="ECO:0000256" key="2">
    <source>
        <dbReference type="ARBA" id="ARBA00010486"/>
    </source>
</evidence>
<comment type="subcellular location">
    <subcellularLocation>
        <location evidence="1">Endomembrane system</location>
        <topology evidence="1">Multi-pass membrane protein</topology>
    </subcellularLocation>
</comment>
<dbReference type="Pfam" id="PF00027">
    <property type="entry name" value="cNMP_binding"/>
    <property type="match status" value="1"/>
</dbReference>
<evidence type="ECO:0000256" key="8">
    <source>
        <dbReference type="ARBA" id="ARBA00023286"/>
    </source>
</evidence>
<dbReference type="CDD" id="cd00038">
    <property type="entry name" value="CAP_ED"/>
    <property type="match status" value="1"/>
</dbReference>
<dbReference type="PROSITE" id="PS50042">
    <property type="entry name" value="CNMP_BINDING_3"/>
    <property type="match status" value="1"/>
</dbReference>
<dbReference type="PANTHER" id="PTHR45651">
    <property type="entry name" value="CYCLIC NUCLEOTIDE-GATED ION CHANNEL 15-RELATED-RELATED"/>
    <property type="match status" value="1"/>
</dbReference>
<evidence type="ECO:0000256" key="4">
    <source>
        <dbReference type="ARBA" id="ARBA00022692"/>
    </source>
</evidence>
<dbReference type="GO" id="GO:0034220">
    <property type="term" value="P:monoatomic ion transmembrane transport"/>
    <property type="evidence" value="ECO:0007669"/>
    <property type="project" value="UniProtKB-KW"/>
</dbReference>
<evidence type="ECO:0000256" key="6">
    <source>
        <dbReference type="ARBA" id="ARBA00023065"/>
    </source>
</evidence>